<dbReference type="EMBL" id="JAWDGP010008106">
    <property type="protein sequence ID" value="KAK3690837.1"/>
    <property type="molecule type" value="Genomic_DNA"/>
</dbReference>
<evidence type="ECO:0000313" key="2">
    <source>
        <dbReference type="Proteomes" id="UP001283361"/>
    </source>
</evidence>
<proteinExistence type="predicted"/>
<accession>A0AAE1CEL0</accession>
<comment type="caution">
    <text evidence="1">The sequence shown here is derived from an EMBL/GenBank/DDBJ whole genome shotgun (WGS) entry which is preliminary data.</text>
</comment>
<sequence>MDEFVAIALVIALDSDERPRKQRKWSKNCERQSIILRYLASGNYFEDLKFQTATSPQAIGKLVIQTCEAIITSLKQQGVLRSPGIPSLSRVWQHVKFSDVSLGTRPQYSLYSADVER</sequence>
<reference evidence="1" key="1">
    <citation type="journal article" date="2023" name="G3 (Bethesda)">
        <title>A reference genome for the long-term kleptoplast-retaining sea slug Elysia crispata morphotype clarki.</title>
        <authorList>
            <person name="Eastman K.E."/>
            <person name="Pendleton A.L."/>
            <person name="Shaikh M.A."/>
            <person name="Suttiyut T."/>
            <person name="Ogas R."/>
            <person name="Tomko P."/>
            <person name="Gavelis G."/>
            <person name="Widhalm J.R."/>
            <person name="Wisecaver J.H."/>
        </authorList>
    </citation>
    <scope>NUCLEOTIDE SEQUENCE</scope>
    <source>
        <strain evidence="1">ECLA1</strain>
    </source>
</reference>
<keyword evidence="2" id="KW-1185">Reference proteome</keyword>
<name>A0AAE1CEL0_9GAST</name>
<evidence type="ECO:0000313" key="1">
    <source>
        <dbReference type="EMBL" id="KAK3690837.1"/>
    </source>
</evidence>
<organism evidence="1 2">
    <name type="scientific">Elysia crispata</name>
    <name type="common">lettuce slug</name>
    <dbReference type="NCBI Taxonomy" id="231223"/>
    <lineage>
        <taxon>Eukaryota</taxon>
        <taxon>Metazoa</taxon>
        <taxon>Spiralia</taxon>
        <taxon>Lophotrochozoa</taxon>
        <taxon>Mollusca</taxon>
        <taxon>Gastropoda</taxon>
        <taxon>Heterobranchia</taxon>
        <taxon>Euthyneura</taxon>
        <taxon>Panpulmonata</taxon>
        <taxon>Sacoglossa</taxon>
        <taxon>Placobranchoidea</taxon>
        <taxon>Plakobranchidae</taxon>
        <taxon>Elysia</taxon>
    </lineage>
</organism>
<dbReference type="AlphaFoldDB" id="A0AAE1CEL0"/>
<protein>
    <submittedName>
        <fullName evidence="1">Uncharacterized protein</fullName>
    </submittedName>
</protein>
<dbReference type="Proteomes" id="UP001283361">
    <property type="component" value="Unassembled WGS sequence"/>
</dbReference>
<gene>
    <name evidence="1" type="ORF">RRG08_021536</name>
</gene>